<dbReference type="GO" id="GO:0006606">
    <property type="term" value="P:protein import into nucleus"/>
    <property type="evidence" value="ECO:0007669"/>
    <property type="project" value="TreeGrafter"/>
</dbReference>
<dbReference type="Proteomes" id="UP000824469">
    <property type="component" value="Unassembled WGS sequence"/>
</dbReference>
<comment type="caution">
    <text evidence="1">The sequence shown here is derived from an EMBL/GenBank/DDBJ whole genome shotgun (WGS) entry which is preliminary data.</text>
</comment>
<name>A0AA38GN49_TAXCH</name>
<protein>
    <submittedName>
        <fullName evidence="1">Uncharacterized protein</fullName>
    </submittedName>
</protein>
<organism evidence="1 2">
    <name type="scientific">Taxus chinensis</name>
    <name type="common">Chinese yew</name>
    <name type="synonym">Taxus wallichiana var. chinensis</name>
    <dbReference type="NCBI Taxonomy" id="29808"/>
    <lineage>
        <taxon>Eukaryota</taxon>
        <taxon>Viridiplantae</taxon>
        <taxon>Streptophyta</taxon>
        <taxon>Embryophyta</taxon>
        <taxon>Tracheophyta</taxon>
        <taxon>Spermatophyta</taxon>
        <taxon>Pinopsida</taxon>
        <taxon>Pinidae</taxon>
        <taxon>Conifers II</taxon>
        <taxon>Cupressales</taxon>
        <taxon>Taxaceae</taxon>
        <taxon>Taxus</taxon>
    </lineage>
</organism>
<dbReference type="GO" id="GO:0017056">
    <property type="term" value="F:structural constituent of nuclear pore"/>
    <property type="evidence" value="ECO:0007669"/>
    <property type="project" value="InterPro"/>
</dbReference>
<dbReference type="GO" id="GO:0006405">
    <property type="term" value="P:RNA export from nucleus"/>
    <property type="evidence" value="ECO:0007669"/>
    <property type="project" value="TreeGrafter"/>
</dbReference>
<dbReference type="PANTHER" id="PTHR31431:SF1">
    <property type="entry name" value="NUCLEOPORIN NUP188"/>
    <property type="match status" value="1"/>
</dbReference>
<dbReference type="OMA" id="SAIICPR"/>
<dbReference type="InterPro" id="IPR044840">
    <property type="entry name" value="Nup188"/>
</dbReference>
<reference evidence="1 2" key="1">
    <citation type="journal article" date="2021" name="Nat. Plants">
        <title>The Taxus genome provides insights into paclitaxel biosynthesis.</title>
        <authorList>
            <person name="Xiong X."/>
            <person name="Gou J."/>
            <person name="Liao Q."/>
            <person name="Li Y."/>
            <person name="Zhou Q."/>
            <person name="Bi G."/>
            <person name="Li C."/>
            <person name="Du R."/>
            <person name="Wang X."/>
            <person name="Sun T."/>
            <person name="Guo L."/>
            <person name="Liang H."/>
            <person name="Lu P."/>
            <person name="Wu Y."/>
            <person name="Zhang Z."/>
            <person name="Ro D.K."/>
            <person name="Shang Y."/>
            <person name="Huang S."/>
            <person name="Yan J."/>
        </authorList>
    </citation>
    <scope>NUCLEOTIDE SEQUENCE [LARGE SCALE GENOMIC DNA]</scope>
    <source>
        <strain evidence="1">Ta-2019</strain>
    </source>
</reference>
<evidence type="ECO:0000313" key="2">
    <source>
        <dbReference type="Proteomes" id="UP000824469"/>
    </source>
</evidence>
<sequence>GILEKLSRPTCKLLNREDEREKEKMASVAAAIEQAAGPKRVDESLWWDSFLSLFNQLQQQQSFSSPDLLMKLGKQHGCLLNLLSIFKLPNANSRSAIICPRIIIGEHNIEIKPELRNVVLQLSSSLALDEVQMYILVSRCLEQEATLVADEIRPLFERIAMQYFLERQCLLKCTHQILMHK</sequence>
<proteinExistence type="predicted"/>
<gene>
    <name evidence="1" type="ORF">KI387_006084</name>
</gene>
<accession>A0AA38GN49</accession>
<dbReference type="GO" id="GO:0044611">
    <property type="term" value="C:nuclear pore inner ring"/>
    <property type="evidence" value="ECO:0007669"/>
    <property type="project" value="TreeGrafter"/>
</dbReference>
<feature type="non-terminal residue" evidence="1">
    <location>
        <position position="181"/>
    </location>
</feature>
<dbReference type="PANTHER" id="PTHR31431">
    <property type="entry name" value="NUCLEOPORIN NUP188 HOMOLOG"/>
    <property type="match status" value="1"/>
</dbReference>
<dbReference type="AlphaFoldDB" id="A0AA38GN49"/>
<keyword evidence="2" id="KW-1185">Reference proteome</keyword>
<feature type="non-terminal residue" evidence="1">
    <location>
        <position position="1"/>
    </location>
</feature>
<evidence type="ECO:0000313" key="1">
    <source>
        <dbReference type="EMBL" id="KAH9325906.1"/>
    </source>
</evidence>
<dbReference type="EMBL" id="JAHRHJ020000002">
    <property type="protein sequence ID" value="KAH9325906.1"/>
    <property type="molecule type" value="Genomic_DNA"/>
</dbReference>